<feature type="signal peptide" evidence="2">
    <location>
        <begin position="1"/>
        <end position="23"/>
    </location>
</feature>
<evidence type="ECO:0000313" key="5">
    <source>
        <dbReference type="Proteomes" id="UP000659654"/>
    </source>
</evidence>
<reference evidence="6" key="1">
    <citation type="submission" date="2016-11" db="UniProtKB">
        <authorList>
            <consortium name="WormBaseParasite"/>
        </authorList>
    </citation>
    <scope>IDENTIFICATION</scope>
</reference>
<keyword evidence="5" id="KW-1185">Reference proteome</keyword>
<accession>A0A1I7SDA9</accession>
<dbReference type="SMR" id="A0A1I7SDA9"/>
<evidence type="ECO:0000256" key="1">
    <source>
        <dbReference type="SAM" id="MobiDB-lite"/>
    </source>
</evidence>
<gene>
    <name evidence="3" type="ORF">BXYJ_LOCUS14762</name>
</gene>
<dbReference type="Proteomes" id="UP000659654">
    <property type="component" value="Unassembled WGS sequence"/>
</dbReference>
<dbReference type="AlphaFoldDB" id="A0A1I7SDA9"/>
<dbReference type="WBParaSite" id="BXY_1101400.1">
    <property type="protein sequence ID" value="BXY_1101400.1"/>
    <property type="gene ID" value="BXY_1101400"/>
</dbReference>
<keyword evidence="2" id="KW-0732">Signal</keyword>
<organism evidence="4 6">
    <name type="scientific">Bursaphelenchus xylophilus</name>
    <name type="common">Pinewood nematode worm</name>
    <name type="synonym">Aphelenchoides xylophilus</name>
    <dbReference type="NCBI Taxonomy" id="6326"/>
    <lineage>
        <taxon>Eukaryota</taxon>
        <taxon>Metazoa</taxon>
        <taxon>Ecdysozoa</taxon>
        <taxon>Nematoda</taxon>
        <taxon>Chromadorea</taxon>
        <taxon>Rhabditida</taxon>
        <taxon>Tylenchina</taxon>
        <taxon>Tylenchomorpha</taxon>
        <taxon>Aphelenchoidea</taxon>
        <taxon>Aphelenchoididae</taxon>
        <taxon>Bursaphelenchus</taxon>
    </lineage>
</organism>
<feature type="compositionally biased region" description="Polar residues" evidence="1">
    <location>
        <begin position="326"/>
        <end position="340"/>
    </location>
</feature>
<dbReference type="Proteomes" id="UP000582659">
    <property type="component" value="Unassembled WGS sequence"/>
</dbReference>
<evidence type="ECO:0000313" key="6">
    <source>
        <dbReference type="WBParaSite" id="BXY_1101400.1"/>
    </source>
</evidence>
<dbReference type="Proteomes" id="UP000095284">
    <property type="component" value="Unplaced"/>
</dbReference>
<feature type="compositionally biased region" description="Acidic residues" evidence="1">
    <location>
        <begin position="296"/>
        <end position="305"/>
    </location>
</feature>
<proteinExistence type="predicted"/>
<evidence type="ECO:0000313" key="3">
    <source>
        <dbReference type="EMBL" id="CAD5234671.1"/>
    </source>
</evidence>
<dbReference type="OrthoDB" id="5804099at2759"/>
<protein>
    <submittedName>
        <fullName evidence="3">(pine wood nematode) hypothetical protein</fullName>
    </submittedName>
</protein>
<feature type="region of interest" description="Disordered" evidence="1">
    <location>
        <begin position="238"/>
        <end position="340"/>
    </location>
</feature>
<feature type="chain" id="PRO_5036308766" evidence="2">
    <location>
        <begin position="24"/>
        <end position="354"/>
    </location>
</feature>
<dbReference type="EMBL" id="CAJFCV020000006">
    <property type="protein sequence ID" value="CAG9130569.1"/>
    <property type="molecule type" value="Genomic_DNA"/>
</dbReference>
<sequence length="354" mass="39779">MIPKAPDWRYWTLLFLFAHSSAAVPVKRQVSLDDLIHTALSFVKPIFDTTRPIHESPGIVKKSPYDTPRREVAVLGAPTFVATSDAPICQGNSQICKFISCTAHNFKYDESFANLNLAAQLIQDKKMRKVISQNPEAVTSVCREQGLSHDQCKMFSKGFQLIDRFMNSIEKPVEENTTSEPLTNVLEPINDSPEPIPDRWSSSLPLGSHTWSTRVKNIETKTMRVGRGMMTNQTQTTMRTTNHKTPPLGAVTPSTKGISPPRARNPRPAAVKYTTGQSLKKPALPIPRPITPNTNEDNEYEDNDLLEDKERPRRQRSAEYYDEVSQDTTSSSIIAPTQQPGKKLNCIQYLRDLT</sequence>
<dbReference type="EMBL" id="CAJFDI010000006">
    <property type="protein sequence ID" value="CAD5234671.1"/>
    <property type="molecule type" value="Genomic_DNA"/>
</dbReference>
<feature type="compositionally biased region" description="Low complexity" evidence="1">
    <location>
        <begin position="260"/>
        <end position="270"/>
    </location>
</feature>
<evidence type="ECO:0000313" key="4">
    <source>
        <dbReference type="Proteomes" id="UP000095284"/>
    </source>
</evidence>
<reference evidence="3" key="2">
    <citation type="submission" date="2020-09" db="EMBL/GenBank/DDBJ databases">
        <authorList>
            <person name="Kikuchi T."/>
        </authorList>
    </citation>
    <scope>NUCLEOTIDE SEQUENCE</scope>
    <source>
        <strain evidence="3">Ka4C1</strain>
    </source>
</reference>
<feature type="compositionally biased region" description="Basic and acidic residues" evidence="1">
    <location>
        <begin position="306"/>
        <end position="319"/>
    </location>
</feature>
<evidence type="ECO:0000256" key="2">
    <source>
        <dbReference type="SAM" id="SignalP"/>
    </source>
</evidence>
<name>A0A1I7SDA9_BURXY</name>